<dbReference type="AlphaFoldDB" id="A0A5N6VR52"/>
<gene>
    <name evidence="1" type="ORF">BDV41DRAFT_566143</name>
</gene>
<organism evidence="1 2">
    <name type="scientific">Aspergillus transmontanensis</name>
    <dbReference type="NCBI Taxonomy" id="1034304"/>
    <lineage>
        <taxon>Eukaryota</taxon>
        <taxon>Fungi</taxon>
        <taxon>Dikarya</taxon>
        <taxon>Ascomycota</taxon>
        <taxon>Pezizomycotina</taxon>
        <taxon>Eurotiomycetes</taxon>
        <taxon>Eurotiomycetidae</taxon>
        <taxon>Eurotiales</taxon>
        <taxon>Aspergillaceae</taxon>
        <taxon>Aspergillus</taxon>
        <taxon>Aspergillus subgen. Circumdati</taxon>
    </lineage>
</organism>
<dbReference type="EMBL" id="ML738347">
    <property type="protein sequence ID" value="KAE8311013.1"/>
    <property type="molecule type" value="Genomic_DNA"/>
</dbReference>
<sequence>MSSGDPWSKTIRDAFFSPLPSTISVDESAVYRKISTTSASTKREEPLRALRWEDPSLLAEKGRMHLSKISQKKILGQSASIPLQSTVKTEADVMGQAILHLFYVVNHIINTNLKDGHIEAHSEWTQSGKMRADYRWTYYSPSGEPVPFAVLEMKAPNLILWNDFEDAIAKTDDEEKRKLQNAHYQNSGTLLVENAKVFVQQVKKYARDLKINDVAIFDWNTLIVLDTAGLDEDTRAHRLARIAKFVEAEHTGQFAAGNTFNMMMLGFLLRAMDRYPQISFNS</sequence>
<name>A0A5N6VR52_9EURO</name>
<accession>A0A5N6VR52</accession>
<keyword evidence="2" id="KW-1185">Reference proteome</keyword>
<reference evidence="2" key="1">
    <citation type="submission" date="2019-04" db="EMBL/GenBank/DDBJ databases">
        <title>Friends and foes A comparative genomics studyof 23 Aspergillus species from section Flavi.</title>
        <authorList>
            <consortium name="DOE Joint Genome Institute"/>
            <person name="Kjaerbolling I."/>
            <person name="Vesth T."/>
            <person name="Frisvad J.C."/>
            <person name="Nybo J.L."/>
            <person name="Theobald S."/>
            <person name="Kildgaard S."/>
            <person name="Isbrandt T."/>
            <person name="Kuo A."/>
            <person name="Sato A."/>
            <person name="Lyhne E.K."/>
            <person name="Kogle M.E."/>
            <person name="Wiebenga A."/>
            <person name="Kun R.S."/>
            <person name="Lubbers R.J."/>
            <person name="Makela M.R."/>
            <person name="Barry K."/>
            <person name="Chovatia M."/>
            <person name="Clum A."/>
            <person name="Daum C."/>
            <person name="Haridas S."/>
            <person name="He G."/>
            <person name="LaButti K."/>
            <person name="Lipzen A."/>
            <person name="Mondo S."/>
            <person name="Riley R."/>
            <person name="Salamov A."/>
            <person name="Simmons B.A."/>
            <person name="Magnuson J.K."/>
            <person name="Henrissat B."/>
            <person name="Mortensen U.H."/>
            <person name="Larsen T.O."/>
            <person name="Devries R.P."/>
            <person name="Grigoriev I.V."/>
            <person name="Machida M."/>
            <person name="Baker S.E."/>
            <person name="Andersen M.R."/>
        </authorList>
    </citation>
    <scope>NUCLEOTIDE SEQUENCE [LARGE SCALE GENOMIC DNA]</scope>
    <source>
        <strain evidence="2">CBS 130015</strain>
    </source>
</reference>
<proteinExistence type="predicted"/>
<evidence type="ECO:0000313" key="2">
    <source>
        <dbReference type="Proteomes" id="UP000325433"/>
    </source>
</evidence>
<dbReference type="Proteomes" id="UP000325433">
    <property type="component" value="Unassembled WGS sequence"/>
</dbReference>
<protein>
    <submittedName>
        <fullName evidence="1">Uncharacterized protein</fullName>
    </submittedName>
</protein>
<evidence type="ECO:0000313" key="1">
    <source>
        <dbReference type="EMBL" id="KAE8311013.1"/>
    </source>
</evidence>